<reference evidence="2 3" key="1">
    <citation type="journal article" date="2023" name="Plants (Basel)">
        <title>Bridging the Gap: Combining Genomics and Transcriptomics Approaches to Understand Stylosanthes scabra, an Orphan Legume from the Brazilian Caatinga.</title>
        <authorList>
            <person name="Ferreira-Neto J.R.C."/>
            <person name="da Silva M.D."/>
            <person name="Binneck E."/>
            <person name="de Melo N.F."/>
            <person name="da Silva R.H."/>
            <person name="de Melo A.L.T.M."/>
            <person name="Pandolfi V."/>
            <person name="Bustamante F.O."/>
            <person name="Brasileiro-Vidal A.C."/>
            <person name="Benko-Iseppon A.M."/>
        </authorList>
    </citation>
    <scope>NUCLEOTIDE SEQUENCE [LARGE SCALE GENOMIC DNA]</scope>
    <source>
        <tissue evidence="2">Leaves</tissue>
    </source>
</reference>
<evidence type="ECO:0000313" key="3">
    <source>
        <dbReference type="Proteomes" id="UP001341840"/>
    </source>
</evidence>
<keyword evidence="1" id="KW-1133">Transmembrane helix</keyword>
<name>A0ABU6TEQ7_9FABA</name>
<keyword evidence="1" id="KW-0812">Transmembrane</keyword>
<proteinExistence type="predicted"/>
<evidence type="ECO:0000313" key="2">
    <source>
        <dbReference type="EMBL" id="MED6147207.1"/>
    </source>
</evidence>
<keyword evidence="3" id="KW-1185">Reference proteome</keyword>
<dbReference type="EMBL" id="JASCZI010090856">
    <property type="protein sequence ID" value="MED6147207.1"/>
    <property type="molecule type" value="Genomic_DNA"/>
</dbReference>
<dbReference type="Proteomes" id="UP001341840">
    <property type="component" value="Unassembled WGS sequence"/>
</dbReference>
<protein>
    <submittedName>
        <fullName evidence="2">Uncharacterized protein</fullName>
    </submittedName>
</protein>
<comment type="caution">
    <text evidence="2">The sequence shown here is derived from an EMBL/GenBank/DDBJ whole genome shotgun (WGS) entry which is preliminary data.</text>
</comment>
<evidence type="ECO:0000256" key="1">
    <source>
        <dbReference type="SAM" id="Phobius"/>
    </source>
</evidence>
<sequence>MTIVARCFRSCIHHQHLRLRQNQPSSKQMKLLIRQLGVPKNKDIVFMTIALSLGSIYYDIGFGVGSIQARGYLITFLISLLSFMTLFGGFTPLLEEIKGLLFLEGSGTRDGMILL</sequence>
<accession>A0ABU6TEQ7</accession>
<feature type="transmembrane region" description="Helical" evidence="1">
    <location>
        <begin position="44"/>
        <end position="60"/>
    </location>
</feature>
<feature type="transmembrane region" description="Helical" evidence="1">
    <location>
        <begin position="72"/>
        <end position="94"/>
    </location>
</feature>
<gene>
    <name evidence="2" type="ORF">PIB30_041954</name>
</gene>
<keyword evidence="1" id="KW-0472">Membrane</keyword>
<organism evidence="2 3">
    <name type="scientific">Stylosanthes scabra</name>
    <dbReference type="NCBI Taxonomy" id="79078"/>
    <lineage>
        <taxon>Eukaryota</taxon>
        <taxon>Viridiplantae</taxon>
        <taxon>Streptophyta</taxon>
        <taxon>Embryophyta</taxon>
        <taxon>Tracheophyta</taxon>
        <taxon>Spermatophyta</taxon>
        <taxon>Magnoliopsida</taxon>
        <taxon>eudicotyledons</taxon>
        <taxon>Gunneridae</taxon>
        <taxon>Pentapetalae</taxon>
        <taxon>rosids</taxon>
        <taxon>fabids</taxon>
        <taxon>Fabales</taxon>
        <taxon>Fabaceae</taxon>
        <taxon>Papilionoideae</taxon>
        <taxon>50 kb inversion clade</taxon>
        <taxon>dalbergioids sensu lato</taxon>
        <taxon>Dalbergieae</taxon>
        <taxon>Pterocarpus clade</taxon>
        <taxon>Stylosanthes</taxon>
    </lineage>
</organism>